<keyword evidence="5" id="KW-1185">Reference proteome</keyword>
<dbReference type="EMBL" id="CP000471">
    <property type="protein sequence ID" value="ABK44397.1"/>
    <property type="molecule type" value="Genomic_DNA"/>
</dbReference>
<dbReference type="GO" id="GO:0005829">
    <property type="term" value="C:cytosol"/>
    <property type="evidence" value="ECO:0007669"/>
    <property type="project" value="TreeGrafter"/>
</dbReference>
<dbReference type="eggNOG" id="COG0005">
    <property type="taxonomic scope" value="Bacteria"/>
</dbReference>
<evidence type="ECO:0000313" key="5">
    <source>
        <dbReference type="Proteomes" id="UP000002586"/>
    </source>
</evidence>
<accession>A0L8V4</accession>
<sequence>MSAQRKIAVIGGTSLLESHLFSGAKEYPIATPFGKVTLLEKQGLVFLQRHGMDHYTPPHLINHKANLAGLKEYGITHLLAIGSVGSMKLEHPPGTFLIPDDFLGLDVCPTFFEDARGHQVPGFDPAWRQQILAAWPPSESFGAPVDGGVYWQTRGPRFETQAEIRMYQAFTDVVGMTVASECILARELDLAYAAICIVDNYANGISDEPLTYAAFKQKVAENEARLGSLLHILLERLSSHP</sequence>
<dbReference type="RefSeq" id="WP_011713541.1">
    <property type="nucleotide sequence ID" value="NC_008576.1"/>
</dbReference>
<organism evidence="4 5">
    <name type="scientific">Magnetococcus marinus (strain ATCC BAA-1437 / JCM 17883 / MC-1)</name>
    <dbReference type="NCBI Taxonomy" id="156889"/>
    <lineage>
        <taxon>Bacteria</taxon>
        <taxon>Pseudomonadati</taxon>
        <taxon>Pseudomonadota</taxon>
        <taxon>Magnetococcia</taxon>
        <taxon>Magnetococcales</taxon>
        <taxon>Magnetococcaceae</taxon>
        <taxon>Magnetococcus</taxon>
    </lineage>
</organism>
<dbReference type="STRING" id="156889.Mmc1_1889"/>
<keyword evidence="2 4" id="KW-0808">Transferase</keyword>
<reference evidence="5" key="1">
    <citation type="journal article" date="2009" name="Appl. Environ. Microbiol.">
        <title>Complete genome sequence of the chemolithoautotrophic marine magnetotactic coccus strain MC-1.</title>
        <authorList>
            <person name="Schubbe S."/>
            <person name="Williams T.J."/>
            <person name="Xie G."/>
            <person name="Kiss H.E."/>
            <person name="Brettin T.S."/>
            <person name="Martinez D."/>
            <person name="Ross C.A."/>
            <person name="Schuler D."/>
            <person name="Cox B.L."/>
            <person name="Nealson K.H."/>
            <person name="Bazylinski D.A."/>
        </authorList>
    </citation>
    <scope>NUCLEOTIDE SEQUENCE [LARGE SCALE GENOMIC DNA]</scope>
    <source>
        <strain evidence="5">ATCC BAA-1437 / JCM 17883 / MC-1</strain>
    </source>
</reference>
<dbReference type="Proteomes" id="UP000002586">
    <property type="component" value="Chromosome"/>
</dbReference>
<dbReference type="Gene3D" id="3.40.50.1580">
    <property type="entry name" value="Nucleoside phosphorylase domain"/>
    <property type="match status" value="1"/>
</dbReference>
<keyword evidence="1 4" id="KW-0328">Glycosyltransferase</keyword>
<dbReference type="KEGG" id="mgm:Mmc1_1889"/>
<dbReference type="AlphaFoldDB" id="A0L8V4"/>
<evidence type="ECO:0000259" key="3">
    <source>
        <dbReference type="Pfam" id="PF01048"/>
    </source>
</evidence>
<dbReference type="InterPro" id="IPR010044">
    <property type="entry name" value="MTAP"/>
</dbReference>
<name>A0L8V4_MAGMM</name>
<gene>
    <name evidence="4" type="ordered locus">Mmc1_1889</name>
</gene>
<dbReference type="GO" id="GO:0017061">
    <property type="term" value="F:S-methyl-5-thioadenosine phosphorylase activity"/>
    <property type="evidence" value="ECO:0007669"/>
    <property type="project" value="UniProtKB-EC"/>
</dbReference>
<dbReference type="InterPro" id="IPR000845">
    <property type="entry name" value="Nucleoside_phosphorylase_d"/>
</dbReference>
<dbReference type="EC" id="2.4.2.28" evidence="4"/>
<evidence type="ECO:0000256" key="1">
    <source>
        <dbReference type="ARBA" id="ARBA00022676"/>
    </source>
</evidence>
<dbReference type="GO" id="GO:0009116">
    <property type="term" value="P:nucleoside metabolic process"/>
    <property type="evidence" value="ECO:0007669"/>
    <property type="project" value="InterPro"/>
</dbReference>
<dbReference type="OrthoDB" id="1523230at2"/>
<dbReference type="PANTHER" id="PTHR42679:SF2">
    <property type="entry name" value="S-METHYL-5'-THIOADENOSINE PHOSPHORYLASE"/>
    <property type="match status" value="1"/>
</dbReference>
<evidence type="ECO:0000256" key="2">
    <source>
        <dbReference type="ARBA" id="ARBA00022679"/>
    </source>
</evidence>
<dbReference type="PANTHER" id="PTHR42679">
    <property type="entry name" value="S-METHYL-5'-THIOADENOSINE PHOSPHORYLASE"/>
    <property type="match status" value="1"/>
</dbReference>
<evidence type="ECO:0000313" key="4">
    <source>
        <dbReference type="EMBL" id="ABK44397.1"/>
    </source>
</evidence>
<dbReference type="InterPro" id="IPR035994">
    <property type="entry name" value="Nucleoside_phosphorylase_sf"/>
</dbReference>
<dbReference type="HOGENOM" id="CLU_054456_0_2_5"/>
<feature type="domain" description="Nucleoside phosphorylase" evidence="3">
    <location>
        <begin position="6"/>
        <end position="234"/>
    </location>
</feature>
<proteinExistence type="predicted"/>
<dbReference type="SUPFAM" id="SSF53167">
    <property type="entry name" value="Purine and uridine phosphorylases"/>
    <property type="match status" value="1"/>
</dbReference>
<reference evidence="4 5" key="2">
    <citation type="journal article" date="2012" name="Int. J. Syst. Evol. Microbiol.">
        <title>Magnetococcus marinus gen. nov., sp. nov., a marine, magnetotactic bacterium that represents a novel lineage (Magnetococcaceae fam. nov.; Magnetococcales ord. nov.) at the base of the Alphaproteobacteria.</title>
        <authorList>
            <person name="Bazylinski D.A."/>
            <person name="Williams T.J."/>
            <person name="Lefevre C.T."/>
            <person name="Berg R.J."/>
            <person name="Zhang C.L."/>
            <person name="Bowser S.S."/>
            <person name="Dean A.J."/>
            <person name="Beveridge T.J."/>
        </authorList>
    </citation>
    <scope>NUCLEOTIDE SEQUENCE [LARGE SCALE GENOMIC DNA]</scope>
    <source>
        <strain evidence="5">ATCC BAA-1437 / JCM 17883 / MC-1</strain>
    </source>
</reference>
<protein>
    <submittedName>
        <fullName evidence="4">Methylthioadenosine phosphorylase</fullName>
        <ecNumber evidence="4">2.4.2.28</ecNumber>
    </submittedName>
</protein>
<dbReference type="Pfam" id="PF01048">
    <property type="entry name" value="PNP_UDP_1"/>
    <property type="match status" value="1"/>
</dbReference>
<dbReference type="GO" id="GO:0019509">
    <property type="term" value="P:L-methionine salvage from methylthioadenosine"/>
    <property type="evidence" value="ECO:0007669"/>
    <property type="project" value="TreeGrafter"/>
</dbReference>
<dbReference type="CDD" id="cd09010">
    <property type="entry name" value="MTAP_SsMTAPII_like_MTIP"/>
    <property type="match status" value="1"/>
</dbReference>